<protein>
    <submittedName>
        <fullName evidence="1">Uncharacterized protein</fullName>
    </submittedName>
</protein>
<reference evidence="1 2" key="1">
    <citation type="submission" date="2019-03" db="EMBL/GenBank/DDBJ databases">
        <title>Deep-cultivation of Planctomycetes and their phenomic and genomic characterization uncovers novel biology.</title>
        <authorList>
            <person name="Wiegand S."/>
            <person name="Jogler M."/>
            <person name="Boedeker C."/>
            <person name="Pinto D."/>
            <person name="Vollmers J."/>
            <person name="Rivas-Marin E."/>
            <person name="Kohn T."/>
            <person name="Peeters S.H."/>
            <person name="Heuer A."/>
            <person name="Rast P."/>
            <person name="Oberbeckmann S."/>
            <person name="Bunk B."/>
            <person name="Jeske O."/>
            <person name="Meyerdierks A."/>
            <person name="Storesund J.E."/>
            <person name="Kallscheuer N."/>
            <person name="Luecker S."/>
            <person name="Lage O.M."/>
            <person name="Pohl T."/>
            <person name="Merkel B.J."/>
            <person name="Hornburger P."/>
            <person name="Mueller R.-W."/>
            <person name="Bruemmer F."/>
            <person name="Labrenz M."/>
            <person name="Spormann A.M."/>
            <person name="Op den Camp H."/>
            <person name="Overmann J."/>
            <person name="Amann R."/>
            <person name="Jetten M.S.M."/>
            <person name="Mascher T."/>
            <person name="Medema M.H."/>
            <person name="Devos D.P."/>
            <person name="Kaster A.-K."/>
            <person name="Ovreas L."/>
            <person name="Rohde M."/>
            <person name="Galperin M.Y."/>
            <person name="Jogler C."/>
        </authorList>
    </citation>
    <scope>NUCLEOTIDE SEQUENCE [LARGE SCALE GENOMIC DNA]</scope>
    <source>
        <strain evidence="1 2">V202</strain>
    </source>
</reference>
<gene>
    <name evidence="1" type="ORF">V202x_46900</name>
</gene>
<dbReference type="Proteomes" id="UP000318384">
    <property type="component" value="Chromosome"/>
</dbReference>
<proteinExistence type="predicted"/>
<keyword evidence="2" id="KW-1185">Reference proteome</keyword>
<sequence>MILPVFINGVKFPYGESCEIDFGLKHQEIKTHVIQASPMIRIDGLILDNYDLISIILQKMNQAGRD</sequence>
<dbReference type="AlphaFoldDB" id="A0A517X193"/>
<evidence type="ECO:0000313" key="2">
    <source>
        <dbReference type="Proteomes" id="UP000318384"/>
    </source>
</evidence>
<accession>A0A517X193</accession>
<dbReference type="EMBL" id="CP037422">
    <property type="protein sequence ID" value="QDU11271.1"/>
    <property type="molecule type" value="Genomic_DNA"/>
</dbReference>
<dbReference type="RefSeq" id="WP_145179089.1">
    <property type="nucleotide sequence ID" value="NZ_CP037422.1"/>
</dbReference>
<evidence type="ECO:0000313" key="1">
    <source>
        <dbReference type="EMBL" id="QDU11271.1"/>
    </source>
</evidence>
<organism evidence="1 2">
    <name type="scientific">Gimesia aquarii</name>
    <dbReference type="NCBI Taxonomy" id="2527964"/>
    <lineage>
        <taxon>Bacteria</taxon>
        <taxon>Pseudomonadati</taxon>
        <taxon>Planctomycetota</taxon>
        <taxon>Planctomycetia</taxon>
        <taxon>Planctomycetales</taxon>
        <taxon>Planctomycetaceae</taxon>
        <taxon>Gimesia</taxon>
    </lineage>
</organism>
<name>A0A517X193_9PLAN</name>